<reference evidence="2" key="1">
    <citation type="journal article" date="2014" name="Microb. Cell Fact.">
        <title>Exploiting Issatchenkia orientalis SD108 for succinic acid production.</title>
        <authorList>
            <person name="Xiao H."/>
            <person name="Shao Z."/>
            <person name="Jiang Y."/>
            <person name="Dole S."/>
            <person name="Zhao H."/>
        </authorList>
    </citation>
    <scope>NUCLEOTIDE SEQUENCE [LARGE SCALE GENOMIC DNA]</scope>
    <source>
        <strain evidence="2">SD108</strain>
    </source>
</reference>
<name>A0A099NL19_PICKU</name>
<dbReference type="AlphaFoldDB" id="A0A099NL19"/>
<evidence type="ECO:0000313" key="1">
    <source>
        <dbReference type="EMBL" id="KGK32646.1"/>
    </source>
</evidence>
<comment type="caution">
    <text evidence="1">The sequence shown here is derived from an EMBL/GenBank/DDBJ whole genome shotgun (WGS) entry which is preliminary data.</text>
</comment>
<feature type="non-terminal residue" evidence="1">
    <location>
        <position position="1"/>
    </location>
</feature>
<dbReference type="Proteomes" id="UP000029867">
    <property type="component" value="Unassembled WGS sequence"/>
</dbReference>
<sequence>AIIELDIFDIDIIIGQSYKVLPSLSSLRHL</sequence>
<proteinExistence type="predicted"/>
<gene>
    <name evidence="1" type="ORF">JL09_g6747</name>
</gene>
<organism evidence="1 2">
    <name type="scientific">Pichia kudriavzevii</name>
    <name type="common">Yeast</name>
    <name type="synonym">Issatchenkia orientalis</name>
    <dbReference type="NCBI Taxonomy" id="4909"/>
    <lineage>
        <taxon>Eukaryota</taxon>
        <taxon>Fungi</taxon>
        <taxon>Dikarya</taxon>
        <taxon>Ascomycota</taxon>
        <taxon>Saccharomycotina</taxon>
        <taxon>Pichiomycetes</taxon>
        <taxon>Pichiales</taxon>
        <taxon>Pichiaceae</taxon>
        <taxon>Pichia</taxon>
    </lineage>
</organism>
<protein>
    <submittedName>
        <fullName evidence="1">Uncharacterized protein</fullName>
    </submittedName>
</protein>
<accession>A0A099NL19</accession>
<evidence type="ECO:0000313" key="2">
    <source>
        <dbReference type="Proteomes" id="UP000029867"/>
    </source>
</evidence>
<dbReference type="HOGENOM" id="CLU_3408142_0_0_1"/>
<dbReference type="EMBL" id="JQFK01002012">
    <property type="protein sequence ID" value="KGK32646.1"/>
    <property type="molecule type" value="Genomic_DNA"/>
</dbReference>